<dbReference type="GO" id="GO:0004252">
    <property type="term" value="F:serine-type endopeptidase activity"/>
    <property type="evidence" value="ECO:0007669"/>
    <property type="project" value="InterPro"/>
</dbReference>
<dbReference type="Gene3D" id="1.25.40.10">
    <property type="entry name" value="Tetratricopeptide repeat domain"/>
    <property type="match status" value="1"/>
</dbReference>
<proteinExistence type="predicted"/>
<dbReference type="SUPFAM" id="SSF48452">
    <property type="entry name" value="TPR-like"/>
    <property type="match status" value="1"/>
</dbReference>
<keyword evidence="4 7" id="KW-0472">Membrane</keyword>
<dbReference type="InterPro" id="IPR011990">
    <property type="entry name" value="TPR-like_helical_dom_sf"/>
</dbReference>
<dbReference type="GO" id="GO:0016020">
    <property type="term" value="C:membrane"/>
    <property type="evidence" value="ECO:0007669"/>
    <property type="project" value="UniProtKB-SubCell"/>
</dbReference>
<dbReference type="PROSITE" id="PS50005">
    <property type="entry name" value="TPR"/>
    <property type="match status" value="1"/>
</dbReference>
<comment type="subcellular location">
    <subcellularLocation>
        <location evidence="1">Membrane</location>
        <topology evidence="1">Multi-pass membrane protein</topology>
    </subcellularLocation>
</comment>
<keyword evidence="5" id="KW-0802">TPR repeat</keyword>
<dbReference type="PANTHER" id="PTHR43731">
    <property type="entry name" value="RHOMBOID PROTEASE"/>
    <property type="match status" value="1"/>
</dbReference>
<feature type="repeat" description="TPR" evidence="5">
    <location>
        <begin position="7"/>
        <end position="40"/>
    </location>
</feature>
<feature type="transmembrane region" description="Helical" evidence="7">
    <location>
        <begin position="371"/>
        <end position="390"/>
    </location>
</feature>
<evidence type="ECO:0000256" key="2">
    <source>
        <dbReference type="ARBA" id="ARBA00022692"/>
    </source>
</evidence>
<feature type="domain" description="Peptidase S54 rhomboid" evidence="8">
    <location>
        <begin position="250"/>
        <end position="391"/>
    </location>
</feature>
<evidence type="ECO:0000256" key="7">
    <source>
        <dbReference type="SAM" id="Phobius"/>
    </source>
</evidence>
<evidence type="ECO:0000259" key="8">
    <source>
        <dbReference type="Pfam" id="PF01694"/>
    </source>
</evidence>
<accession>A0A328VGN4</accession>
<feature type="transmembrane region" description="Helical" evidence="7">
    <location>
        <begin position="253"/>
        <end position="277"/>
    </location>
</feature>
<dbReference type="InterPro" id="IPR019734">
    <property type="entry name" value="TPR_rpt"/>
</dbReference>
<reference evidence="9 10" key="1">
    <citation type="submission" date="2016-08" db="EMBL/GenBank/DDBJ databases">
        <title>Analysis of Carbohydrate Active Enzymes in Thermogemmatispora T81 Reveals Carbohydrate Degradation Ability.</title>
        <authorList>
            <person name="Tomazini A."/>
            <person name="Lal S."/>
            <person name="Stott M."/>
            <person name="Henrissat B."/>
            <person name="Polikarpov I."/>
            <person name="Sparling R."/>
            <person name="Levin D.B."/>
        </authorList>
    </citation>
    <scope>NUCLEOTIDE SEQUENCE [LARGE SCALE GENOMIC DNA]</scope>
    <source>
        <strain evidence="9 10">T81</strain>
    </source>
</reference>
<dbReference type="SUPFAM" id="SSF144091">
    <property type="entry name" value="Rhomboid-like"/>
    <property type="match status" value="1"/>
</dbReference>
<comment type="caution">
    <text evidence="9">The sequence shown here is derived from an EMBL/GenBank/DDBJ whole genome shotgun (WGS) entry which is preliminary data.</text>
</comment>
<dbReference type="SMART" id="SM00028">
    <property type="entry name" value="TPR"/>
    <property type="match status" value="3"/>
</dbReference>
<dbReference type="Pfam" id="PF01694">
    <property type="entry name" value="Rhomboid"/>
    <property type="match status" value="1"/>
</dbReference>
<feature type="compositionally biased region" description="Polar residues" evidence="6">
    <location>
        <begin position="179"/>
        <end position="192"/>
    </location>
</feature>
<dbReference type="RefSeq" id="WP_112431176.1">
    <property type="nucleotide sequence ID" value="NZ_MCIF01000002.1"/>
</dbReference>
<dbReference type="PANTHER" id="PTHR43731:SF26">
    <property type="entry name" value="RHOMBOID-LIKE PROTEIN 10, CHLOROPLASTIC"/>
    <property type="match status" value="1"/>
</dbReference>
<dbReference type="InterPro" id="IPR022764">
    <property type="entry name" value="Peptidase_S54_rhomboid_dom"/>
</dbReference>
<dbReference type="EMBL" id="MCIF01000002">
    <property type="protein sequence ID" value="RAQ97078.1"/>
    <property type="molecule type" value="Genomic_DNA"/>
</dbReference>
<dbReference type="Gene3D" id="1.20.1540.10">
    <property type="entry name" value="Rhomboid-like"/>
    <property type="match status" value="1"/>
</dbReference>
<gene>
    <name evidence="9" type="ORF">A4R35_16180</name>
</gene>
<feature type="region of interest" description="Disordered" evidence="6">
    <location>
        <begin position="163"/>
        <end position="192"/>
    </location>
</feature>
<evidence type="ECO:0000256" key="3">
    <source>
        <dbReference type="ARBA" id="ARBA00022989"/>
    </source>
</evidence>
<keyword evidence="10" id="KW-1185">Reference proteome</keyword>
<dbReference type="AlphaFoldDB" id="A0A328VGN4"/>
<dbReference type="InterPro" id="IPR050925">
    <property type="entry name" value="Rhomboid_protease_S54"/>
</dbReference>
<feature type="transmembrane region" description="Helical" evidence="7">
    <location>
        <begin position="209"/>
        <end position="233"/>
    </location>
</feature>
<evidence type="ECO:0000256" key="5">
    <source>
        <dbReference type="PROSITE-ProRule" id="PRU00339"/>
    </source>
</evidence>
<evidence type="ECO:0000256" key="1">
    <source>
        <dbReference type="ARBA" id="ARBA00004141"/>
    </source>
</evidence>
<feature type="transmembrane region" description="Helical" evidence="7">
    <location>
        <begin position="289"/>
        <end position="309"/>
    </location>
</feature>
<dbReference type="Proteomes" id="UP000248706">
    <property type="component" value="Unassembled WGS sequence"/>
</dbReference>
<feature type="compositionally biased region" description="Pro residues" evidence="6">
    <location>
        <begin position="164"/>
        <end position="178"/>
    </location>
</feature>
<keyword evidence="2 7" id="KW-0812">Transmembrane</keyword>
<protein>
    <recommendedName>
        <fullName evidence="8">Peptidase S54 rhomboid domain-containing protein</fullName>
    </recommendedName>
</protein>
<keyword evidence="3 7" id="KW-1133">Transmembrane helix</keyword>
<dbReference type="Pfam" id="PF14559">
    <property type="entry name" value="TPR_19"/>
    <property type="match status" value="1"/>
</dbReference>
<dbReference type="OrthoDB" id="9813074at2"/>
<evidence type="ECO:0000256" key="4">
    <source>
        <dbReference type="ARBA" id="ARBA00023136"/>
    </source>
</evidence>
<name>A0A328VGN4_9CHLR</name>
<evidence type="ECO:0000313" key="9">
    <source>
        <dbReference type="EMBL" id="RAQ97078.1"/>
    </source>
</evidence>
<evidence type="ECO:0000256" key="6">
    <source>
        <dbReference type="SAM" id="MobiDB-lite"/>
    </source>
</evidence>
<evidence type="ECO:0000313" key="10">
    <source>
        <dbReference type="Proteomes" id="UP000248706"/>
    </source>
</evidence>
<dbReference type="InterPro" id="IPR035952">
    <property type="entry name" value="Rhomboid-like_sf"/>
</dbReference>
<feature type="transmembrane region" description="Helical" evidence="7">
    <location>
        <begin position="315"/>
        <end position="336"/>
    </location>
</feature>
<sequence>MEAQTEIQSYLERGKQALAEGQPREAAIAFAHAAQIDPENPKVHLGLAEANLGLGDYRVVTLACQKVEELQPEGGLESLLARALLTLLEKRYDQALSYVDQYIAQDPANAYAHALRSYLLQALGQYYDAGLARSRAARLSYGGRFERAFPPLEESFGFGYRGVPPSPSPHAPTSPSQPLPQEQTPWPQRSQLQRQVTRGRFILSRYPRLVTNTLIFINIAVFLVEVFLSQNLFIDENVLYQMGGEVSQAGDYWRIFTAMFLHANILHIFLNMLSLFLIGSATELFYGKLRYLIIYLASGIVGGLATYFLMPATVLSVGASGAIFGVFGALGAFYIMNRRALGPFGQGAIINWLFWLGLNLALGFAPGSNIAVSDHIGGLITGLVLGFLLGRPLERRVL</sequence>
<organism evidence="9 10">
    <name type="scientific">Thermogemmatispora tikiterensis</name>
    <dbReference type="NCBI Taxonomy" id="1825093"/>
    <lineage>
        <taxon>Bacteria</taxon>
        <taxon>Bacillati</taxon>
        <taxon>Chloroflexota</taxon>
        <taxon>Ktedonobacteria</taxon>
        <taxon>Thermogemmatisporales</taxon>
        <taxon>Thermogemmatisporaceae</taxon>
        <taxon>Thermogemmatispora</taxon>
    </lineage>
</organism>
<feature type="transmembrane region" description="Helical" evidence="7">
    <location>
        <begin position="348"/>
        <end position="365"/>
    </location>
</feature>